<feature type="region of interest" description="Disordered" evidence="1">
    <location>
        <begin position="293"/>
        <end position="346"/>
    </location>
</feature>
<dbReference type="GeneID" id="7442500"/>
<protein>
    <recommendedName>
        <fullName evidence="2">Thioredoxin domain-containing protein</fullName>
    </recommendedName>
</protein>
<dbReference type="InterPro" id="IPR036249">
    <property type="entry name" value="Thioredoxin-like_sf"/>
</dbReference>
<dbReference type="EMBL" id="DS999417">
    <property type="protein sequence ID" value="EED86893.1"/>
    <property type="molecule type" value="Genomic_DNA"/>
</dbReference>
<name>B8LCG4_THAPS</name>
<evidence type="ECO:0000259" key="2">
    <source>
        <dbReference type="Pfam" id="PF00085"/>
    </source>
</evidence>
<evidence type="ECO:0000256" key="1">
    <source>
        <dbReference type="SAM" id="MobiDB-lite"/>
    </source>
</evidence>
<evidence type="ECO:0000313" key="3">
    <source>
        <dbReference type="EMBL" id="EED86893.1"/>
    </source>
</evidence>
<accession>B8LCG4</accession>
<feature type="compositionally biased region" description="Polar residues" evidence="1">
    <location>
        <begin position="323"/>
        <end position="346"/>
    </location>
</feature>
<feature type="compositionally biased region" description="Basic and acidic residues" evidence="1">
    <location>
        <begin position="310"/>
        <end position="322"/>
    </location>
</feature>
<dbReference type="AlphaFoldDB" id="B8LCG4"/>
<reference evidence="3 4" key="1">
    <citation type="journal article" date="2004" name="Science">
        <title>The genome of the diatom Thalassiosira pseudonana: ecology, evolution, and metabolism.</title>
        <authorList>
            <person name="Armbrust E.V."/>
            <person name="Berges J.A."/>
            <person name="Bowler C."/>
            <person name="Green B.R."/>
            <person name="Martinez D."/>
            <person name="Putnam N.H."/>
            <person name="Zhou S."/>
            <person name="Allen A.E."/>
            <person name="Apt K.E."/>
            <person name="Bechner M."/>
            <person name="Brzezinski M.A."/>
            <person name="Chaal B.K."/>
            <person name="Chiovitti A."/>
            <person name="Davis A.K."/>
            <person name="Demarest M.S."/>
            <person name="Detter J.C."/>
            <person name="Glavina T."/>
            <person name="Goodstein D."/>
            <person name="Hadi M.Z."/>
            <person name="Hellsten U."/>
            <person name="Hildebrand M."/>
            <person name="Jenkins B.D."/>
            <person name="Jurka J."/>
            <person name="Kapitonov V.V."/>
            <person name="Kroger N."/>
            <person name="Lau W.W."/>
            <person name="Lane T.W."/>
            <person name="Larimer F.W."/>
            <person name="Lippmeier J.C."/>
            <person name="Lucas S."/>
            <person name="Medina M."/>
            <person name="Montsant A."/>
            <person name="Obornik M."/>
            <person name="Parker M.S."/>
            <person name="Palenik B."/>
            <person name="Pazour G.J."/>
            <person name="Richardson P.M."/>
            <person name="Rynearson T.A."/>
            <person name="Saito M.A."/>
            <person name="Schwartz D.C."/>
            <person name="Thamatrakoln K."/>
            <person name="Valentin K."/>
            <person name="Vardi A."/>
            <person name="Wilkerson F.P."/>
            <person name="Rokhsar D.S."/>
        </authorList>
    </citation>
    <scope>NUCLEOTIDE SEQUENCE [LARGE SCALE GENOMIC DNA]</scope>
    <source>
        <strain evidence="3 4">CCMP1335</strain>
    </source>
</reference>
<dbReference type="KEGG" id="tps:THAPSDRAFT_25121"/>
<sequence length="473" mass="51850">MNSTHTKHARPIISVGSDTYLYQDSIAIIPSKISDVDAISTATAALLGVHCSLPSRKLKFEESGEEKNGNVVIVGGGEYALYLLRALSGLDVKATLVSARPTWSLPSVDELATSKRNKELIEILPPSVGSLSLGFALAIGEFDTLIDTLGDQMGLGRTRTVLDEEQSARFQNQLEELHGCDKYVSTITRSQQYVLKKGLLFARDPVIRYQKEVEKATTKYQSLPPPLDFARTTLQPLLDQNIVYPSNENENGSNGMKSSFVRGWSLSDLTELKTWPREGAGRFGFPMMDLRVPSVSSAPKRSNRKPTRPARSEDKEDLEHSTGKGTEANTDKASTPTNKASSMIQTNPHVISIRSLSELNEKVIEPNRLCILFLTASYCQKCKQLSPKFNRVARLSTKSNSNVMFAHCDISGVRGKQIGSFLDVAKVPSVVVFKSDGDRTSSIVLDRTNIKNIENVVEALATASISALETVLL</sequence>
<dbReference type="Proteomes" id="UP000001449">
    <property type="component" value="Chromosome 16"/>
</dbReference>
<organism evidence="3 4">
    <name type="scientific">Thalassiosira pseudonana</name>
    <name type="common">Marine diatom</name>
    <name type="synonym">Cyclotella nana</name>
    <dbReference type="NCBI Taxonomy" id="35128"/>
    <lineage>
        <taxon>Eukaryota</taxon>
        <taxon>Sar</taxon>
        <taxon>Stramenopiles</taxon>
        <taxon>Ochrophyta</taxon>
        <taxon>Bacillariophyta</taxon>
        <taxon>Coscinodiscophyceae</taxon>
        <taxon>Thalassiosirophycidae</taxon>
        <taxon>Thalassiosirales</taxon>
        <taxon>Thalassiosiraceae</taxon>
        <taxon>Thalassiosira</taxon>
    </lineage>
</organism>
<evidence type="ECO:0000313" key="4">
    <source>
        <dbReference type="Proteomes" id="UP000001449"/>
    </source>
</evidence>
<dbReference type="InParanoid" id="B8LCG4"/>
<dbReference type="SUPFAM" id="SSF52833">
    <property type="entry name" value="Thioredoxin-like"/>
    <property type="match status" value="1"/>
</dbReference>
<dbReference type="InterPro" id="IPR013766">
    <property type="entry name" value="Thioredoxin_domain"/>
</dbReference>
<keyword evidence="4" id="KW-1185">Reference proteome</keyword>
<dbReference type="eggNOG" id="ENOG502SKVP">
    <property type="taxonomic scope" value="Eukaryota"/>
</dbReference>
<dbReference type="RefSeq" id="XP_002296692.1">
    <property type="nucleotide sequence ID" value="XM_002296656.1"/>
</dbReference>
<feature type="domain" description="Thioredoxin" evidence="2">
    <location>
        <begin position="357"/>
        <end position="443"/>
    </location>
</feature>
<dbReference type="CDD" id="cd02947">
    <property type="entry name" value="TRX_family"/>
    <property type="match status" value="1"/>
</dbReference>
<reference evidence="3 4" key="2">
    <citation type="journal article" date="2008" name="Nature">
        <title>The Phaeodactylum genome reveals the evolutionary history of diatom genomes.</title>
        <authorList>
            <person name="Bowler C."/>
            <person name="Allen A.E."/>
            <person name="Badger J.H."/>
            <person name="Grimwood J."/>
            <person name="Jabbari K."/>
            <person name="Kuo A."/>
            <person name="Maheswari U."/>
            <person name="Martens C."/>
            <person name="Maumus F."/>
            <person name="Otillar R.P."/>
            <person name="Rayko E."/>
            <person name="Salamov A."/>
            <person name="Vandepoele K."/>
            <person name="Beszteri B."/>
            <person name="Gruber A."/>
            <person name="Heijde M."/>
            <person name="Katinka M."/>
            <person name="Mock T."/>
            <person name="Valentin K."/>
            <person name="Verret F."/>
            <person name="Berges J.A."/>
            <person name="Brownlee C."/>
            <person name="Cadoret J.P."/>
            <person name="Chiovitti A."/>
            <person name="Choi C.J."/>
            <person name="Coesel S."/>
            <person name="De Martino A."/>
            <person name="Detter J.C."/>
            <person name="Durkin C."/>
            <person name="Falciatore A."/>
            <person name="Fournet J."/>
            <person name="Haruta M."/>
            <person name="Huysman M.J."/>
            <person name="Jenkins B.D."/>
            <person name="Jiroutova K."/>
            <person name="Jorgensen R.E."/>
            <person name="Joubert Y."/>
            <person name="Kaplan A."/>
            <person name="Kroger N."/>
            <person name="Kroth P.G."/>
            <person name="La Roche J."/>
            <person name="Lindquist E."/>
            <person name="Lommer M."/>
            <person name="Martin-Jezequel V."/>
            <person name="Lopez P.J."/>
            <person name="Lucas S."/>
            <person name="Mangogna M."/>
            <person name="McGinnis K."/>
            <person name="Medlin L.K."/>
            <person name="Montsant A."/>
            <person name="Oudot-Le Secq M.P."/>
            <person name="Napoli C."/>
            <person name="Obornik M."/>
            <person name="Parker M.S."/>
            <person name="Petit J.L."/>
            <person name="Porcel B.M."/>
            <person name="Poulsen N."/>
            <person name="Robison M."/>
            <person name="Rychlewski L."/>
            <person name="Rynearson T.A."/>
            <person name="Schmutz J."/>
            <person name="Shapiro H."/>
            <person name="Siaut M."/>
            <person name="Stanley M."/>
            <person name="Sussman M.R."/>
            <person name="Taylor A.R."/>
            <person name="Vardi A."/>
            <person name="von Dassow P."/>
            <person name="Vyverman W."/>
            <person name="Willis A."/>
            <person name="Wyrwicz L.S."/>
            <person name="Rokhsar D.S."/>
            <person name="Weissenbach J."/>
            <person name="Armbrust E.V."/>
            <person name="Green B.R."/>
            <person name="Van de Peer Y."/>
            <person name="Grigoriev I.V."/>
        </authorList>
    </citation>
    <scope>NUCLEOTIDE SEQUENCE [LARGE SCALE GENOMIC DNA]</scope>
    <source>
        <strain evidence="3 4">CCMP1335</strain>
    </source>
</reference>
<dbReference type="Gene3D" id="3.40.30.10">
    <property type="entry name" value="Glutaredoxin"/>
    <property type="match status" value="1"/>
</dbReference>
<dbReference type="Pfam" id="PF00085">
    <property type="entry name" value="Thioredoxin"/>
    <property type="match status" value="1"/>
</dbReference>
<dbReference type="HOGENOM" id="CLU_578108_0_0_1"/>
<gene>
    <name evidence="3" type="ORF">THAPSDRAFT_25121</name>
</gene>
<dbReference type="OMA" id="STHTKHA"/>
<proteinExistence type="predicted"/>
<dbReference type="PaxDb" id="35128-Thaps25121"/>